<dbReference type="GO" id="GO:0005783">
    <property type="term" value="C:endoplasmic reticulum"/>
    <property type="evidence" value="ECO:0000318"/>
    <property type="project" value="GO_Central"/>
</dbReference>
<dbReference type="GO" id="GO:0003841">
    <property type="term" value="F:1-acylglycerol-3-phosphate O-acyltransferase activity"/>
    <property type="evidence" value="ECO:0000318"/>
    <property type="project" value="GO_Central"/>
</dbReference>
<gene>
    <name evidence="4" type="ORF">MONBRDRAFT_11599</name>
</gene>
<dbReference type="EMBL" id="CH991571">
    <property type="protein sequence ID" value="EDQ85710.1"/>
    <property type="molecule type" value="Genomic_DNA"/>
</dbReference>
<dbReference type="SUPFAM" id="SSF69593">
    <property type="entry name" value="Glycerol-3-phosphate (1)-acyltransferase"/>
    <property type="match status" value="1"/>
</dbReference>
<dbReference type="PANTHER" id="PTHR10434">
    <property type="entry name" value="1-ACYL-SN-GLYCEROL-3-PHOSPHATE ACYLTRANSFERASE"/>
    <property type="match status" value="1"/>
</dbReference>
<dbReference type="GeneID" id="5894661"/>
<evidence type="ECO:0000256" key="2">
    <source>
        <dbReference type="ARBA" id="ARBA00023315"/>
    </source>
</evidence>
<reference evidence="4 5" key="1">
    <citation type="journal article" date="2008" name="Nature">
        <title>The genome of the choanoflagellate Monosiga brevicollis and the origin of metazoans.</title>
        <authorList>
            <consortium name="JGI Sequencing"/>
            <person name="King N."/>
            <person name="Westbrook M.J."/>
            <person name="Young S.L."/>
            <person name="Kuo A."/>
            <person name="Abedin M."/>
            <person name="Chapman J."/>
            <person name="Fairclough S."/>
            <person name="Hellsten U."/>
            <person name="Isogai Y."/>
            <person name="Letunic I."/>
            <person name="Marr M."/>
            <person name="Pincus D."/>
            <person name="Putnam N."/>
            <person name="Rokas A."/>
            <person name="Wright K.J."/>
            <person name="Zuzow R."/>
            <person name="Dirks W."/>
            <person name="Good M."/>
            <person name="Goodstein D."/>
            <person name="Lemons D."/>
            <person name="Li W."/>
            <person name="Lyons J.B."/>
            <person name="Morris A."/>
            <person name="Nichols S."/>
            <person name="Richter D.J."/>
            <person name="Salamov A."/>
            <person name="Bork P."/>
            <person name="Lim W.A."/>
            <person name="Manning G."/>
            <person name="Miller W.T."/>
            <person name="McGinnis W."/>
            <person name="Shapiro H."/>
            <person name="Tjian R."/>
            <person name="Grigoriev I.V."/>
            <person name="Rokhsar D."/>
        </authorList>
    </citation>
    <scope>NUCLEOTIDE SEQUENCE [LARGE SCALE GENOMIC DNA]</scope>
    <source>
        <strain evidence="5">MX1 / ATCC 50154</strain>
    </source>
</reference>
<dbReference type="OMA" id="DDTINDR"/>
<accession>A9V9R1</accession>
<dbReference type="InterPro" id="IPR002123">
    <property type="entry name" value="Plipid/glycerol_acylTrfase"/>
</dbReference>
<dbReference type="Pfam" id="PF01553">
    <property type="entry name" value="Acyltransferase"/>
    <property type="match status" value="1"/>
</dbReference>
<dbReference type="CDD" id="cd07989">
    <property type="entry name" value="LPLAT_AGPAT-like"/>
    <property type="match status" value="1"/>
</dbReference>
<dbReference type="AlphaFoldDB" id="A9V9R1"/>
<organism evidence="4 5">
    <name type="scientific">Monosiga brevicollis</name>
    <name type="common">Choanoflagellate</name>
    <dbReference type="NCBI Taxonomy" id="81824"/>
    <lineage>
        <taxon>Eukaryota</taxon>
        <taxon>Choanoflagellata</taxon>
        <taxon>Craspedida</taxon>
        <taxon>Salpingoecidae</taxon>
        <taxon>Monosiga</taxon>
    </lineage>
</organism>
<keyword evidence="1" id="KW-0808">Transferase</keyword>
<dbReference type="Proteomes" id="UP000001357">
    <property type="component" value="Unassembled WGS sequence"/>
</dbReference>
<proteinExistence type="predicted"/>
<keyword evidence="5" id="KW-1185">Reference proteome</keyword>
<dbReference type="SMART" id="SM00563">
    <property type="entry name" value="PlsC"/>
    <property type="match status" value="1"/>
</dbReference>
<evidence type="ECO:0000259" key="3">
    <source>
        <dbReference type="SMART" id="SM00563"/>
    </source>
</evidence>
<evidence type="ECO:0000313" key="4">
    <source>
        <dbReference type="EMBL" id="EDQ85710.1"/>
    </source>
</evidence>
<evidence type="ECO:0000313" key="5">
    <source>
        <dbReference type="Proteomes" id="UP000001357"/>
    </source>
</evidence>
<name>A9V9R1_MONBE</name>
<dbReference type="InParanoid" id="A9V9R1"/>
<feature type="domain" description="Phospholipid/glycerol acyltransferase" evidence="3">
    <location>
        <begin position="372"/>
        <end position="489"/>
    </location>
</feature>
<dbReference type="STRING" id="81824.A9V9R1"/>
<dbReference type="RefSeq" id="XP_001749425.1">
    <property type="nucleotide sequence ID" value="XM_001749373.1"/>
</dbReference>
<dbReference type="KEGG" id="mbr:MONBRDRAFT_11599"/>
<sequence>MLFTALLAVSALAFAALRYALRHGFWLPMGRGMFVQRFYAPVNHSDEQLLALQEAMRQVCLASIGSVLDYPVLQAKTASDLRAELHNKVIMTVYSAKLKRVVAFHMAFWTKHNVHIGLVMVDKDAQGKGLQQVSLLNTIMLTFDWFCIRFRMSDLGYSSSAFRSVHATTLSPPLLLLSFPLESRVHARALSQQAQYSPVSSYRILSIMSETVYKAYPNLYYKVKPERWHFEIAAELLHYYRQDMGISATAEFDPSTFVVRGSNAQTGGGAHELVAHTKTRTSRMGIAAQYLDDLMQPEDEQLYVGEGSIFVFLWRQLPVLPKLPTIFSWTAIMGIFFVHNYIVPNVSWFTPTILRLMGMNYIRQGQRPADPTLWVANHYTYLDAVLLHGTNPNLQIVAKADLKDEVPDNMFTRFMFRVFNRGGFMWYNRNGDDTINDRITAKLQEGKSVIIFAEGTSQRSGPPCEMKRGVLRLAEQNNVPIVPVGLRYSMPIGLSKGDKTMRNFASIVRMRNLQAGVKFGEPMTNVDDMELIRYVMTIRFHHG</sequence>
<dbReference type="PANTHER" id="PTHR10434:SF11">
    <property type="entry name" value="1-ACYL-SN-GLYCEROL-3-PHOSPHATE ACYLTRANSFERASE"/>
    <property type="match status" value="1"/>
</dbReference>
<protein>
    <recommendedName>
        <fullName evidence="3">Phospholipid/glycerol acyltransferase domain-containing protein</fullName>
    </recommendedName>
</protein>
<keyword evidence="2" id="KW-0012">Acyltransferase</keyword>
<dbReference type="GO" id="GO:0006654">
    <property type="term" value="P:phosphatidic acid biosynthetic process"/>
    <property type="evidence" value="ECO:0000318"/>
    <property type="project" value="GO_Central"/>
</dbReference>
<evidence type="ECO:0000256" key="1">
    <source>
        <dbReference type="ARBA" id="ARBA00022679"/>
    </source>
</evidence>